<sequence>MLILTILAVVFTFSVSLTLYLKRVALKNITNDILRITLVVTSFIVICCTILWACLWVVSPPPSIYSIAGGYSMAQRPGYSVAQTADYYHLIFYQNRSWWTDKKLGEIELKCQCLGNEKITATITDATPSLKTLHIKMDDQSIVDTTLSFKTDFNFQVSAD</sequence>
<accession>A0ABS0Q464</accession>
<feature type="transmembrane region" description="Helical" evidence="1">
    <location>
        <begin position="34"/>
        <end position="58"/>
    </location>
</feature>
<keyword evidence="1" id="KW-1133">Transmembrane helix</keyword>
<evidence type="ECO:0000256" key="1">
    <source>
        <dbReference type="SAM" id="Phobius"/>
    </source>
</evidence>
<proteinExistence type="predicted"/>
<dbReference type="Proteomes" id="UP000625631">
    <property type="component" value="Unassembled WGS sequence"/>
</dbReference>
<keyword evidence="1" id="KW-0472">Membrane</keyword>
<dbReference type="EMBL" id="JAEDAE010000001">
    <property type="protein sequence ID" value="MBH8557277.1"/>
    <property type="molecule type" value="Genomic_DNA"/>
</dbReference>
<protein>
    <submittedName>
        <fullName evidence="2">Uncharacterized protein</fullName>
    </submittedName>
</protein>
<evidence type="ECO:0000313" key="2">
    <source>
        <dbReference type="EMBL" id="MBH8557277.1"/>
    </source>
</evidence>
<gene>
    <name evidence="2" type="ORF">I7X13_04415</name>
</gene>
<keyword evidence="3" id="KW-1185">Reference proteome</keyword>
<name>A0ABS0Q464_9BACT</name>
<reference evidence="2 3" key="1">
    <citation type="submission" date="2020-12" db="EMBL/GenBank/DDBJ databases">
        <title>Hymenobacter sp.</title>
        <authorList>
            <person name="Kim M.K."/>
        </authorList>
    </citation>
    <scope>NUCLEOTIDE SEQUENCE [LARGE SCALE GENOMIC DNA]</scope>
    <source>
        <strain evidence="2 3">BT442</strain>
    </source>
</reference>
<evidence type="ECO:0000313" key="3">
    <source>
        <dbReference type="Proteomes" id="UP000625631"/>
    </source>
</evidence>
<keyword evidence="1" id="KW-0812">Transmembrane</keyword>
<organism evidence="2 3">
    <name type="scientific">Hymenobacter negativus</name>
    <dbReference type="NCBI Taxonomy" id="2795026"/>
    <lineage>
        <taxon>Bacteria</taxon>
        <taxon>Pseudomonadati</taxon>
        <taxon>Bacteroidota</taxon>
        <taxon>Cytophagia</taxon>
        <taxon>Cytophagales</taxon>
        <taxon>Hymenobacteraceae</taxon>
        <taxon>Hymenobacter</taxon>
    </lineage>
</organism>
<comment type="caution">
    <text evidence="2">The sequence shown here is derived from an EMBL/GenBank/DDBJ whole genome shotgun (WGS) entry which is preliminary data.</text>
</comment>